<protein>
    <submittedName>
        <fullName evidence="1">Methyltransferase type 11</fullName>
    </submittedName>
</protein>
<dbReference type="AlphaFoldDB" id="A0A2M8LB78"/>
<dbReference type="SUPFAM" id="SSF53335">
    <property type="entry name" value="S-adenosyl-L-methionine-dependent methyltransferases"/>
    <property type="match status" value="1"/>
</dbReference>
<evidence type="ECO:0000313" key="2">
    <source>
        <dbReference type="Proteomes" id="UP000228700"/>
    </source>
</evidence>
<sequence>MNKQVSMEHYDFKKYCYPDRWNSYYYQIQEILHTNPESVLEVGAGDETVKNYVVRAIGSDYKTLDIADDLKPDIKGSILAIPLDDKSFDTACAFEVLEHIPWDDVPKALSELARIAKGRVLISVPHFGPPIRFSLKLPFLPDIFFLWKIPFPKKHVWNSQHYWELGKRNYRVEAFRRLLRVHFKIDKEFIPWNNTYHHFFVLSK</sequence>
<comment type="caution">
    <text evidence="1">The sequence shown here is derived from an EMBL/GenBank/DDBJ whole genome shotgun (WGS) entry which is preliminary data.</text>
</comment>
<dbReference type="GO" id="GO:0008168">
    <property type="term" value="F:methyltransferase activity"/>
    <property type="evidence" value="ECO:0007669"/>
    <property type="project" value="UniProtKB-KW"/>
</dbReference>
<keyword evidence="1" id="KW-0808">Transferase</keyword>
<dbReference type="EMBL" id="PFEQ01000014">
    <property type="protein sequence ID" value="PJE73879.1"/>
    <property type="molecule type" value="Genomic_DNA"/>
</dbReference>
<evidence type="ECO:0000313" key="1">
    <source>
        <dbReference type="EMBL" id="PJE73879.1"/>
    </source>
</evidence>
<gene>
    <name evidence="1" type="ORF">COV01_03495</name>
</gene>
<dbReference type="GO" id="GO:0032259">
    <property type="term" value="P:methylation"/>
    <property type="evidence" value="ECO:0007669"/>
    <property type="project" value="UniProtKB-KW"/>
</dbReference>
<organism evidence="1 2">
    <name type="scientific">Candidatus Taylorbacteria bacterium CG10_big_fil_rev_8_21_14_0_10_41_48</name>
    <dbReference type="NCBI Taxonomy" id="1975024"/>
    <lineage>
        <taxon>Bacteria</taxon>
        <taxon>Candidatus Tayloriibacteriota</taxon>
    </lineage>
</organism>
<name>A0A2M8LB78_9BACT</name>
<dbReference type="Gene3D" id="3.40.50.150">
    <property type="entry name" value="Vaccinia Virus protein VP39"/>
    <property type="match status" value="1"/>
</dbReference>
<dbReference type="InterPro" id="IPR029063">
    <property type="entry name" value="SAM-dependent_MTases_sf"/>
</dbReference>
<proteinExistence type="predicted"/>
<accession>A0A2M8LB78</accession>
<reference evidence="2" key="1">
    <citation type="submission" date="2017-09" db="EMBL/GenBank/DDBJ databases">
        <title>Depth-based differentiation of microbial function through sediment-hosted aquifers and enrichment of novel symbionts in the deep terrestrial subsurface.</title>
        <authorList>
            <person name="Probst A.J."/>
            <person name="Ladd B."/>
            <person name="Jarett J.K."/>
            <person name="Geller-Mcgrath D.E."/>
            <person name="Sieber C.M.K."/>
            <person name="Emerson J.B."/>
            <person name="Anantharaman K."/>
            <person name="Thomas B.C."/>
            <person name="Malmstrom R."/>
            <person name="Stieglmeier M."/>
            <person name="Klingl A."/>
            <person name="Woyke T."/>
            <person name="Ryan C.M."/>
            <person name="Banfield J.F."/>
        </authorList>
    </citation>
    <scope>NUCLEOTIDE SEQUENCE [LARGE SCALE GENOMIC DNA]</scope>
</reference>
<keyword evidence="1" id="KW-0489">Methyltransferase</keyword>
<dbReference type="Proteomes" id="UP000228700">
    <property type="component" value="Unassembled WGS sequence"/>
</dbReference>
<dbReference type="Pfam" id="PF13489">
    <property type="entry name" value="Methyltransf_23"/>
    <property type="match status" value="1"/>
</dbReference>